<gene>
    <name evidence="2" type="primary">LOC121399198</name>
</gene>
<dbReference type="PANTHER" id="PTHR31854">
    <property type="entry name" value="TUBULIN POLYGLUTAMYLASE COMPLEX SUBUNIT 2"/>
    <property type="match status" value="1"/>
</dbReference>
<evidence type="ECO:0000313" key="1">
    <source>
        <dbReference type="Proteomes" id="UP000186698"/>
    </source>
</evidence>
<dbReference type="RefSeq" id="XP_041435193.1">
    <property type="nucleotide sequence ID" value="XM_041579259.1"/>
</dbReference>
<dbReference type="InterPro" id="IPR037883">
    <property type="entry name" value="Knr4/Smi1-like_sf"/>
</dbReference>
<organism evidence="1 2">
    <name type="scientific">Xenopus laevis</name>
    <name type="common">African clawed frog</name>
    <dbReference type="NCBI Taxonomy" id="8355"/>
    <lineage>
        <taxon>Eukaryota</taxon>
        <taxon>Metazoa</taxon>
        <taxon>Chordata</taxon>
        <taxon>Craniata</taxon>
        <taxon>Vertebrata</taxon>
        <taxon>Euteleostomi</taxon>
        <taxon>Amphibia</taxon>
        <taxon>Batrachia</taxon>
        <taxon>Anura</taxon>
        <taxon>Pipoidea</taxon>
        <taxon>Pipidae</taxon>
        <taxon>Xenopodinae</taxon>
        <taxon>Xenopus</taxon>
        <taxon>Xenopus</taxon>
    </lineage>
</organism>
<dbReference type="PANTHER" id="PTHR31854:SF2">
    <property type="entry name" value="TUBULIN POLYGLUTAMYLASE COMPLEX SUBUNIT 2"/>
    <property type="match status" value="1"/>
</dbReference>
<name>A0A8J1M0C4_XENLA</name>
<dbReference type="OrthoDB" id="10249691at2759"/>
<protein>
    <submittedName>
        <fullName evidence="2">Tubulin polyglutamylase complex subunit 2-like</fullName>
    </submittedName>
</protein>
<keyword evidence="1" id="KW-1185">Reference proteome</keyword>
<sequence length="93" mass="10836">LEISTYNYRLQMGLSLLIESSPGISEVKFDERTPAKHHLIVSWEQRNSCMLPDDLKNFYLMTDGFHMSWSVKLVDSTVQVRSMRLMCFCLGKM</sequence>
<dbReference type="CTD" id="121399198"/>
<evidence type="ECO:0000313" key="2">
    <source>
        <dbReference type="RefSeq" id="XP_041435193.1"/>
    </source>
</evidence>
<dbReference type="GeneID" id="121399198"/>
<dbReference type="SUPFAM" id="SSF160631">
    <property type="entry name" value="SMI1/KNR4-like"/>
    <property type="match status" value="1"/>
</dbReference>
<feature type="non-terminal residue" evidence="2">
    <location>
        <position position="1"/>
    </location>
</feature>
<proteinExistence type="predicted"/>
<dbReference type="KEGG" id="xla:121399198"/>
<dbReference type="Proteomes" id="UP000186698">
    <property type="component" value="Chromosome 1S"/>
</dbReference>
<reference evidence="2" key="1">
    <citation type="submission" date="2025-08" db="UniProtKB">
        <authorList>
            <consortium name="RefSeq"/>
        </authorList>
    </citation>
    <scope>IDENTIFICATION</scope>
    <source>
        <strain evidence="2">J_2021</strain>
        <tissue evidence="2">Erythrocytes</tissue>
    </source>
</reference>
<accession>A0A8J1M0C4</accession>
<dbReference type="InterPro" id="IPR039231">
    <property type="entry name" value="TPGS2"/>
</dbReference>
<dbReference type="AlphaFoldDB" id="A0A8J1M0C4"/>